<protein>
    <recommendedName>
        <fullName evidence="1">DUF2726 domain-containing protein</fullName>
    </recommendedName>
</protein>
<proteinExistence type="predicted"/>
<dbReference type="AlphaFoldDB" id="A0A1Q9HA03"/>
<dbReference type="Pfam" id="PF10881">
    <property type="entry name" value="DUF2726"/>
    <property type="match status" value="1"/>
</dbReference>
<name>A0A1Q9HA03_9VIBR</name>
<accession>A0A1Q9HA03</accession>
<evidence type="ECO:0000259" key="1">
    <source>
        <dbReference type="Pfam" id="PF10881"/>
    </source>
</evidence>
<evidence type="ECO:0000313" key="3">
    <source>
        <dbReference type="Proteomes" id="UP000186313"/>
    </source>
</evidence>
<comment type="caution">
    <text evidence="2">The sequence shown here is derived from an EMBL/GenBank/DDBJ whole genome shotgun (WGS) entry which is preliminary data.</text>
</comment>
<feature type="domain" description="DUF2726" evidence="1">
    <location>
        <begin position="43"/>
        <end position="154"/>
    </location>
</feature>
<dbReference type="Proteomes" id="UP000186313">
    <property type="component" value="Unassembled WGS sequence"/>
</dbReference>
<reference evidence="2 3" key="1">
    <citation type="submission" date="2016-09" db="EMBL/GenBank/DDBJ databases">
        <title>Genomic Taxonomy of the Vibrionaceae.</title>
        <authorList>
            <person name="Gonzalez-Castillo A."/>
            <person name="Gomez-Gil B."/>
            <person name="Enciso-Ibarra K."/>
        </authorList>
    </citation>
    <scope>NUCLEOTIDE SEQUENCE [LARGE SCALE GENOMIC DNA]</scope>
    <source>
        <strain evidence="2 3">CAIM 703</strain>
    </source>
</reference>
<dbReference type="EMBL" id="MJMJ01000045">
    <property type="protein sequence ID" value="OLQ85859.1"/>
    <property type="molecule type" value="Genomic_DNA"/>
</dbReference>
<evidence type="ECO:0000313" key="2">
    <source>
        <dbReference type="EMBL" id="OLQ85859.1"/>
    </source>
</evidence>
<dbReference type="OrthoDB" id="5782056at2"/>
<organism evidence="2 3">
    <name type="scientific">Vibrio panuliri</name>
    <dbReference type="NCBI Taxonomy" id="1381081"/>
    <lineage>
        <taxon>Bacteria</taxon>
        <taxon>Pseudomonadati</taxon>
        <taxon>Pseudomonadota</taxon>
        <taxon>Gammaproteobacteria</taxon>
        <taxon>Vibrionales</taxon>
        <taxon>Vibrionaceae</taxon>
        <taxon>Vibrio</taxon>
    </lineage>
</organism>
<gene>
    <name evidence="2" type="ORF">BIY22_13310</name>
</gene>
<sequence>MLEIALVVICLAFIALKLMSSSKNSKSKQKELSPTVPHKKFEYLTTANERKFHTALRCCLPSHYSIHCQTSLMALVQPVERKNNSRTWAKRMDFVITDNDTKVIAVIELDDRSHNQENRQKRDEYVNGALCGHHKLIRFQTKRDYNSREIAAVLNQELNLVANADVVLTHSA</sequence>
<dbReference type="InterPro" id="IPR024402">
    <property type="entry name" value="DUF2726"/>
</dbReference>
<dbReference type="STRING" id="1381081.BIY22_13310"/>